<keyword evidence="1" id="KW-0560">Oxidoreductase</keyword>
<keyword evidence="4" id="KW-0223">Dioxygenase</keyword>
<gene>
    <name evidence="4" type="ORF">CC80DRAFT_565638</name>
</gene>
<proteinExistence type="predicted"/>
<dbReference type="Proteomes" id="UP000800035">
    <property type="component" value="Unassembled WGS sequence"/>
</dbReference>
<dbReference type="Pfam" id="PF02668">
    <property type="entry name" value="TauD"/>
    <property type="match status" value="1"/>
</dbReference>
<dbReference type="InterPro" id="IPR050411">
    <property type="entry name" value="AlphaKG_dependent_hydroxylases"/>
</dbReference>
<reference evidence="4" key="1">
    <citation type="journal article" date="2020" name="Stud. Mycol.">
        <title>101 Dothideomycetes genomes: a test case for predicting lifestyles and emergence of pathogens.</title>
        <authorList>
            <person name="Haridas S."/>
            <person name="Albert R."/>
            <person name="Binder M."/>
            <person name="Bloem J."/>
            <person name="Labutti K."/>
            <person name="Salamov A."/>
            <person name="Andreopoulos B."/>
            <person name="Baker S."/>
            <person name="Barry K."/>
            <person name="Bills G."/>
            <person name="Bluhm B."/>
            <person name="Cannon C."/>
            <person name="Castanera R."/>
            <person name="Culley D."/>
            <person name="Daum C."/>
            <person name="Ezra D."/>
            <person name="Gonzalez J."/>
            <person name="Henrissat B."/>
            <person name="Kuo A."/>
            <person name="Liang C."/>
            <person name="Lipzen A."/>
            <person name="Lutzoni F."/>
            <person name="Magnuson J."/>
            <person name="Mondo S."/>
            <person name="Nolan M."/>
            <person name="Ohm R."/>
            <person name="Pangilinan J."/>
            <person name="Park H.-J."/>
            <person name="Ramirez L."/>
            <person name="Alfaro M."/>
            <person name="Sun H."/>
            <person name="Tritt A."/>
            <person name="Yoshinaga Y."/>
            <person name="Zwiers L.-H."/>
            <person name="Turgeon B."/>
            <person name="Goodwin S."/>
            <person name="Spatafora J."/>
            <person name="Crous P."/>
            <person name="Grigoriev I."/>
        </authorList>
    </citation>
    <scope>NUCLEOTIDE SEQUENCE</scope>
    <source>
        <strain evidence="4">CBS 675.92</strain>
    </source>
</reference>
<dbReference type="EMBL" id="ML976978">
    <property type="protein sequence ID" value="KAF1963008.1"/>
    <property type="molecule type" value="Genomic_DNA"/>
</dbReference>
<dbReference type="PANTHER" id="PTHR10696:SF54">
    <property type="entry name" value="FAMILY OXIDOREDUCTASE, PUTATIVE (AFU_ORTHOLOGUE AFUA_4G13850)-RELATED"/>
    <property type="match status" value="1"/>
</dbReference>
<evidence type="ECO:0000259" key="3">
    <source>
        <dbReference type="Pfam" id="PF02668"/>
    </source>
</evidence>
<dbReference type="InterPro" id="IPR003819">
    <property type="entry name" value="TauD/TfdA-like"/>
</dbReference>
<evidence type="ECO:0000256" key="1">
    <source>
        <dbReference type="ARBA" id="ARBA00023002"/>
    </source>
</evidence>
<protein>
    <submittedName>
        <fullName evidence="4">Taurine catabolism dioxygenase TauD</fullName>
    </submittedName>
</protein>
<dbReference type="AlphaFoldDB" id="A0A6A5UE22"/>
<dbReference type="Gene3D" id="3.60.130.10">
    <property type="entry name" value="Clavaminate synthase-like"/>
    <property type="match status" value="1"/>
</dbReference>
<organism evidence="4 5">
    <name type="scientific">Byssothecium circinans</name>
    <dbReference type="NCBI Taxonomy" id="147558"/>
    <lineage>
        <taxon>Eukaryota</taxon>
        <taxon>Fungi</taxon>
        <taxon>Dikarya</taxon>
        <taxon>Ascomycota</taxon>
        <taxon>Pezizomycotina</taxon>
        <taxon>Dothideomycetes</taxon>
        <taxon>Pleosporomycetidae</taxon>
        <taxon>Pleosporales</taxon>
        <taxon>Massarineae</taxon>
        <taxon>Massarinaceae</taxon>
        <taxon>Byssothecium</taxon>
    </lineage>
</organism>
<keyword evidence="5" id="KW-1185">Reference proteome</keyword>
<dbReference type="GO" id="GO:0051213">
    <property type="term" value="F:dioxygenase activity"/>
    <property type="evidence" value="ECO:0007669"/>
    <property type="project" value="UniProtKB-KW"/>
</dbReference>
<feature type="region of interest" description="Disordered" evidence="2">
    <location>
        <begin position="1"/>
        <end position="20"/>
    </location>
</feature>
<evidence type="ECO:0000256" key="2">
    <source>
        <dbReference type="SAM" id="MobiDB-lite"/>
    </source>
</evidence>
<feature type="domain" description="TauD/TfdA-like" evidence="3">
    <location>
        <begin position="79"/>
        <end position="339"/>
    </location>
</feature>
<accession>A0A6A5UE22</accession>
<sequence>MSTQSLSAKSSVESLQSNATNHTVPDKLAPAVAGPMVWEGDELDATKYIVNLDASEVANIRSAVISFKLLGLPRSNIDKSTFPLKAELAAKFASISYDLHEGTGVAVLRGLYAANFNDEEAVIAFAGISSYVAALRATDSYANQTLSHVRDATHDAVPYWAKDVGLAGSKITAAMDFHSDRFSGDIIALHVRDDGGADNGGEQYVTSFWKIYNELLEKDPAVLETMAEAQWPFELKQKDREPYLELGPTLFFSKGRPICQLVKAPLLGSPRIVRDESMPLVSKEQLHALAAVETLAKKFATKLDRQQGDIQFINNLSVLHARAAYGIEKERSSRHLLRLFLRDPKLAWEKPASFKTNFDDPFTVGREQNLPVVDSDPWRKISGRESHG</sequence>
<dbReference type="PANTHER" id="PTHR10696">
    <property type="entry name" value="GAMMA-BUTYROBETAINE HYDROXYLASE-RELATED"/>
    <property type="match status" value="1"/>
</dbReference>
<dbReference type="InterPro" id="IPR042098">
    <property type="entry name" value="TauD-like_sf"/>
</dbReference>
<dbReference type="SUPFAM" id="SSF51197">
    <property type="entry name" value="Clavaminate synthase-like"/>
    <property type="match status" value="1"/>
</dbReference>
<dbReference type="OrthoDB" id="272271at2759"/>
<evidence type="ECO:0000313" key="4">
    <source>
        <dbReference type="EMBL" id="KAF1963008.1"/>
    </source>
</evidence>
<name>A0A6A5UE22_9PLEO</name>
<evidence type="ECO:0000313" key="5">
    <source>
        <dbReference type="Proteomes" id="UP000800035"/>
    </source>
</evidence>